<comment type="caution">
    <text evidence="1">The sequence shown here is derived from an EMBL/GenBank/DDBJ whole genome shotgun (WGS) entry which is preliminary data.</text>
</comment>
<evidence type="ECO:0000313" key="1">
    <source>
        <dbReference type="EMBL" id="GFU42411.1"/>
    </source>
</evidence>
<protein>
    <submittedName>
        <fullName evidence="1">Uncharacterized protein</fullName>
    </submittedName>
</protein>
<dbReference type="Proteomes" id="UP000887013">
    <property type="component" value="Unassembled WGS sequence"/>
</dbReference>
<sequence length="97" mass="11567">MFHFIKGKRLDDSGMDFPVFQTRMEDLNIYSRENISRAPIERKGHWSFICSTQDIDSDGLTEYEIVWKELNNLHEENPEIFQFPPDKINLESEIIFI</sequence>
<reference evidence="1" key="1">
    <citation type="submission" date="2020-08" db="EMBL/GenBank/DDBJ databases">
        <title>Multicomponent nature underlies the extraordinary mechanical properties of spider dragline silk.</title>
        <authorList>
            <person name="Kono N."/>
            <person name="Nakamura H."/>
            <person name="Mori M."/>
            <person name="Yoshida Y."/>
            <person name="Ohtoshi R."/>
            <person name="Malay A.D."/>
            <person name="Moran D.A.P."/>
            <person name="Tomita M."/>
            <person name="Numata K."/>
            <person name="Arakawa K."/>
        </authorList>
    </citation>
    <scope>NUCLEOTIDE SEQUENCE</scope>
</reference>
<keyword evidence="2" id="KW-1185">Reference proteome</keyword>
<name>A0A8X6UK23_NEPPI</name>
<evidence type="ECO:0000313" key="2">
    <source>
        <dbReference type="Proteomes" id="UP000887013"/>
    </source>
</evidence>
<dbReference type="EMBL" id="BMAW01085323">
    <property type="protein sequence ID" value="GFU42411.1"/>
    <property type="molecule type" value="Genomic_DNA"/>
</dbReference>
<accession>A0A8X6UK23</accession>
<dbReference type="AlphaFoldDB" id="A0A8X6UK23"/>
<organism evidence="1 2">
    <name type="scientific">Nephila pilipes</name>
    <name type="common">Giant wood spider</name>
    <name type="synonym">Nephila maculata</name>
    <dbReference type="NCBI Taxonomy" id="299642"/>
    <lineage>
        <taxon>Eukaryota</taxon>
        <taxon>Metazoa</taxon>
        <taxon>Ecdysozoa</taxon>
        <taxon>Arthropoda</taxon>
        <taxon>Chelicerata</taxon>
        <taxon>Arachnida</taxon>
        <taxon>Araneae</taxon>
        <taxon>Araneomorphae</taxon>
        <taxon>Entelegynae</taxon>
        <taxon>Araneoidea</taxon>
        <taxon>Nephilidae</taxon>
        <taxon>Nephila</taxon>
    </lineage>
</organism>
<proteinExistence type="predicted"/>
<gene>
    <name evidence="1" type="ORF">NPIL_160241</name>
</gene>